<keyword evidence="2 6" id="KW-0813">Transport</keyword>
<dbReference type="InterPro" id="IPR034294">
    <property type="entry name" value="Aquaporin_transptr"/>
</dbReference>
<dbReference type="OrthoDB" id="9807293at2"/>
<reference evidence="9 10" key="1">
    <citation type="submission" date="2019-03" db="EMBL/GenBank/DDBJ databases">
        <title>Arthrobacter sp. nov., an bacterium isolated from biocrust in Mu Us Desert.</title>
        <authorList>
            <person name="Lixiong L."/>
        </authorList>
    </citation>
    <scope>NUCLEOTIDE SEQUENCE [LARGE SCALE GENOMIC DNA]</scope>
    <source>
        <strain evidence="9 10">SLN-3</strain>
    </source>
</reference>
<keyword evidence="5 8" id="KW-0472">Membrane</keyword>
<dbReference type="PRINTS" id="PR00783">
    <property type="entry name" value="MINTRINSICP"/>
</dbReference>
<evidence type="ECO:0000313" key="9">
    <source>
        <dbReference type="EMBL" id="TDK25529.1"/>
    </source>
</evidence>
<dbReference type="PANTHER" id="PTHR45724">
    <property type="entry name" value="AQUAPORIN NIP2-1"/>
    <property type="match status" value="1"/>
</dbReference>
<dbReference type="GO" id="GO:0015267">
    <property type="term" value="F:channel activity"/>
    <property type="evidence" value="ECO:0007669"/>
    <property type="project" value="InterPro"/>
</dbReference>
<evidence type="ECO:0000256" key="7">
    <source>
        <dbReference type="SAM" id="MobiDB-lite"/>
    </source>
</evidence>
<feature type="transmembrane region" description="Helical" evidence="8">
    <location>
        <begin position="129"/>
        <end position="147"/>
    </location>
</feature>
<dbReference type="RefSeq" id="WP_133403791.1">
    <property type="nucleotide sequence ID" value="NZ_SMTK01000003.1"/>
</dbReference>
<dbReference type="Pfam" id="PF00230">
    <property type="entry name" value="MIP"/>
    <property type="match status" value="1"/>
</dbReference>
<comment type="caution">
    <text evidence="9">The sequence shown here is derived from an EMBL/GenBank/DDBJ whole genome shotgun (WGS) entry which is preliminary data.</text>
</comment>
<feature type="region of interest" description="Disordered" evidence="7">
    <location>
        <begin position="227"/>
        <end position="249"/>
    </location>
</feature>
<evidence type="ECO:0000256" key="5">
    <source>
        <dbReference type="ARBA" id="ARBA00023136"/>
    </source>
</evidence>
<evidence type="ECO:0000313" key="10">
    <source>
        <dbReference type="Proteomes" id="UP000295411"/>
    </source>
</evidence>
<evidence type="ECO:0000256" key="3">
    <source>
        <dbReference type="ARBA" id="ARBA00022692"/>
    </source>
</evidence>
<protein>
    <submittedName>
        <fullName evidence="9">Aquaporin family protein</fullName>
    </submittedName>
</protein>
<dbReference type="PANTHER" id="PTHR45724:SF13">
    <property type="entry name" value="AQUAPORIN NIP1-1-RELATED"/>
    <property type="match status" value="1"/>
</dbReference>
<feature type="transmembrane region" description="Helical" evidence="8">
    <location>
        <begin position="159"/>
        <end position="180"/>
    </location>
</feature>
<dbReference type="EMBL" id="SMTK01000003">
    <property type="protein sequence ID" value="TDK25529.1"/>
    <property type="molecule type" value="Genomic_DNA"/>
</dbReference>
<dbReference type="SUPFAM" id="SSF81338">
    <property type="entry name" value="Aquaporin-like"/>
    <property type="match status" value="1"/>
</dbReference>
<dbReference type="Gene3D" id="1.20.1080.10">
    <property type="entry name" value="Glycerol uptake facilitator protein"/>
    <property type="match status" value="2"/>
</dbReference>
<feature type="transmembrane region" description="Helical" evidence="8">
    <location>
        <begin position="44"/>
        <end position="68"/>
    </location>
</feature>
<organism evidence="9 10">
    <name type="scientific">Arthrobacter crusticola</name>
    <dbReference type="NCBI Taxonomy" id="2547960"/>
    <lineage>
        <taxon>Bacteria</taxon>
        <taxon>Bacillati</taxon>
        <taxon>Actinomycetota</taxon>
        <taxon>Actinomycetes</taxon>
        <taxon>Micrococcales</taxon>
        <taxon>Micrococcaceae</taxon>
        <taxon>Arthrobacter</taxon>
    </lineage>
</organism>
<comment type="subcellular location">
    <subcellularLocation>
        <location evidence="1">Membrane</location>
        <topology evidence="1">Multi-pass membrane protein</topology>
    </subcellularLocation>
</comment>
<evidence type="ECO:0000256" key="6">
    <source>
        <dbReference type="RuleBase" id="RU000477"/>
    </source>
</evidence>
<evidence type="ECO:0000256" key="4">
    <source>
        <dbReference type="ARBA" id="ARBA00022989"/>
    </source>
</evidence>
<dbReference type="AlphaFoldDB" id="A0A4V3AM44"/>
<sequence>MTPRPSALFRRACAEFIGSAALTAMVVGSGIAAVNLSQDAGLQLLINAFATALGLFVLISVLAPISGAHFNPLVTTADYAFRLRPRRELAPYIAAQVTGCIAGSVLANVLFDLPPAAWSSTGRITPGHLAAEVVATAGLVLAVFTLARTGRAHLAPAVAAAYIGSAYFFTSSTSFANPAITIGRMFTDTFAGIAPGSVPLFIAAQAAGALLGYLGVRLLIPAPEGAGDHRTSLAPPPAQSSPPSARVQR</sequence>
<evidence type="ECO:0000256" key="2">
    <source>
        <dbReference type="ARBA" id="ARBA00022448"/>
    </source>
</evidence>
<evidence type="ECO:0000256" key="1">
    <source>
        <dbReference type="ARBA" id="ARBA00004141"/>
    </source>
</evidence>
<dbReference type="InterPro" id="IPR023271">
    <property type="entry name" value="Aquaporin-like"/>
</dbReference>
<evidence type="ECO:0000256" key="8">
    <source>
        <dbReference type="SAM" id="Phobius"/>
    </source>
</evidence>
<comment type="similarity">
    <text evidence="6">Belongs to the MIP/aquaporin (TC 1.A.8) family.</text>
</comment>
<gene>
    <name evidence="9" type="ORF">E2F48_09775</name>
</gene>
<dbReference type="GO" id="GO:0016020">
    <property type="term" value="C:membrane"/>
    <property type="evidence" value="ECO:0007669"/>
    <property type="project" value="UniProtKB-SubCell"/>
</dbReference>
<dbReference type="Proteomes" id="UP000295411">
    <property type="component" value="Unassembled WGS sequence"/>
</dbReference>
<feature type="transmembrane region" description="Helical" evidence="8">
    <location>
        <begin position="89"/>
        <end position="109"/>
    </location>
</feature>
<keyword evidence="3 6" id="KW-0812">Transmembrane</keyword>
<feature type="transmembrane region" description="Helical" evidence="8">
    <location>
        <begin position="200"/>
        <end position="220"/>
    </location>
</feature>
<feature type="transmembrane region" description="Helical" evidence="8">
    <location>
        <begin position="12"/>
        <end position="32"/>
    </location>
</feature>
<proteinExistence type="inferred from homology"/>
<dbReference type="InterPro" id="IPR000425">
    <property type="entry name" value="MIP"/>
</dbReference>
<keyword evidence="10" id="KW-1185">Reference proteome</keyword>
<accession>A0A4V3AM44</accession>
<keyword evidence="4 8" id="KW-1133">Transmembrane helix</keyword>
<name>A0A4V3AM44_9MICC</name>